<organism evidence="1 2">
    <name type="scientific">Streptomyces rectiviolaceus</name>
    <dbReference type="NCBI Taxonomy" id="332591"/>
    <lineage>
        <taxon>Bacteria</taxon>
        <taxon>Bacillati</taxon>
        <taxon>Actinomycetota</taxon>
        <taxon>Actinomycetes</taxon>
        <taxon>Kitasatosporales</taxon>
        <taxon>Streptomycetaceae</taxon>
        <taxon>Streptomyces</taxon>
    </lineage>
</organism>
<accession>A0ABP6NDT5</accession>
<reference evidence="2" key="1">
    <citation type="journal article" date="2019" name="Int. J. Syst. Evol. Microbiol.">
        <title>The Global Catalogue of Microorganisms (GCM) 10K type strain sequencing project: providing services to taxonomists for standard genome sequencing and annotation.</title>
        <authorList>
            <consortium name="The Broad Institute Genomics Platform"/>
            <consortium name="The Broad Institute Genome Sequencing Center for Infectious Disease"/>
            <person name="Wu L."/>
            <person name="Ma J."/>
        </authorList>
    </citation>
    <scope>NUCLEOTIDE SEQUENCE [LARGE SCALE GENOMIC DNA]</scope>
    <source>
        <strain evidence="2">JCM 9092</strain>
    </source>
</reference>
<comment type="caution">
    <text evidence="1">The sequence shown here is derived from an EMBL/GenBank/DDBJ whole genome shotgun (WGS) entry which is preliminary data.</text>
</comment>
<sequence length="254" mass="28399">MATGKEFEIEREFEVDASPAEVWDAFTTGTGGWLWPMAEYEPREGGAAPFGGTVTRWEPPHRLTDRVDDPEGLPPGQTLNQLDRTIEPRDGGRRSWVRYVHSGILTDDWNNQYDGASRHTDFYLHTLRQYLTYFTGLPVTFTSLDAPAPAPAPPPAPAAAPDAFVRLGRRLGLPDDASEGARVRVDAPGEPLDAMVDFRSRHFIGLRTDTALYRFFGRNHFGAPVSISIHDFAPQADAKGTEMAWRDWLLRLYA</sequence>
<dbReference type="CDD" id="cd07814">
    <property type="entry name" value="SRPBCC_CalC_Aha1-like"/>
    <property type="match status" value="1"/>
</dbReference>
<dbReference type="InterPro" id="IPR023393">
    <property type="entry name" value="START-like_dom_sf"/>
</dbReference>
<name>A0ABP6NDT5_9ACTN</name>
<evidence type="ECO:0008006" key="3">
    <source>
        <dbReference type="Google" id="ProtNLM"/>
    </source>
</evidence>
<dbReference type="Gene3D" id="3.30.530.20">
    <property type="match status" value="1"/>
</dbReference>
<dbReference type="RefSeq" id="WP_344529144.1">
    <property type="nucleotide sequence ID" value="NZ_BAAAUG010000184.1"/>
</dbReference>
<gene>
    <name evidence="1" type="ORF">GCM10010449_75370</name>
</gene>
<keyword evidence="2" id="KW-1185">Reference proteome</keyword>
<protein>
    <recommendedName>
        <fullName evidence="3">SRPBCC domain-containing protein</fullName>
    </recommendedName>
</protein>
<dbReference type="Proteomes" id="UP001501637">
    <property type="component" value="Unassembled WGS sequence"/>
</dbReference>
<evidence type="ECO:0000313" key="2">
    <source>
        <dbReference type="Proteomes" id="UP001501637"/>
    </source>
</evidence>
<dbReference type="EMBL" id="BAAAUG010000184">
    <property type="protein sequence ID" value="GAA3145001.1"/>
    <property type="molecule type" value="Genomic_DNA"/>
</dbReference>
<dbReference type="SUPFAM" id="SSF55961">
    <property type="entry name" value="Bet v1-like"/>
    <property type="match status" value="1"/>
</dbReference>
<evidence type="ECO:0000313" key="1">
    <source>
        <dbReference type="EMBL" id="GAA3145001.1"/>
    </source>
</evidence>
<proteinExistence type="predicted"/>